<organism evidence="3">
    <name type="scientific">uncultured Caudovirales phage</name>
    <dbReference type="NCBI Taxonomy" id="2100421"/>
    <lineage>
        <taxon>Viruses</taxon>
        <taxon>Duplodnaviria</taxon>
        <taxon>Heunggongvirae</taxon>
        <taxon>Uroviricota</taxon>
        <taxon>Caudoviricetes</taxon>
        <taxon>Peduoviridae</taxon>
        <taxon>Maltschvirus</taxon>
        <taxon>Maltschvirus maltsch</taxon>
    </lineage>
</organism>
<keyword evidence="2" id="KW-0472">Membrane</keyword>
<keyword evidence="2" id="KW-1133">Transmembrane helix</keyword>
<protein>
    <submittedName>
        <fullName evidence="3">Uncharacterized protein</fullName>
    </submittedName>
</protein>
<reference evidence="3" key="1">
    <citation type="submission" date="2020-04" db="EMBL/GenBank/DDBJ databases">
        <authorList>
            <person name="Chiriac C."/>
            <person name="Salcher M."/>
            <person name="Ghai R."/>
            <person name="Kavagutti S V."/>
        </authorList>
    </citation>
    <scope>NUCLEOTIDE SEQUENCE</scope>
</reference>
<keyword evidence="2" id="KW-0812">Transmembrane</keyword>
<keyword evidence="1" id="KW-0175">Coiled coil</keyword>
<accession>A0A6J5LFK1</accession>
<feature type="transmembrane region" description="Helical" evidence="2">
    <location>
        <begin position="49"/>
        <end position="68"/>
    </location>
</feature>
<evidence type="ECO:0000256" key="1">
    <source>
        <dbReference type="SAM" id="Coils"/>
    </source>
</evidence>
<evidence type="ECO:0000313" key="3">
    <source>
        <dbReference type="EMBL" id="CAB4133334.1"/>
    </source>
</evidence>
<feature type="coiled-coil region" evidence="1">
    <location>
        <begin position="70"/>
        <end position="97"/>
    </location>
</feature>
<evidence type="ECO:0000256" key="2">
    <source>
        <dbReference type="SAM" id="Phobius"/>
    </source>
</evidence>
<feature type="transmembrane region" description="Helical" evidence="2">
    <location>
        <begin position="20"/>
        <end position="37"/>
    </location>
</feature>
<sequence length="204" mass="23008">MIDLLWWVIKLLPNATFELLMLGSIVGLVLSLFFGYIPFVNQFKTPIQVISIGVLVFTIYSEGVIGSLEKTKHQTEMLQLQNKISQLEAKSSEANVRVVQKYITIHDSNGEKTNEITKEITKYVHDDCTLSNDAVRLHDVSVSAAGEVPGSTFTSDGGTSNIKVPELLTTVNENYGTYHEVVARLKAWQDWYKEQKKLFEESHK</sequence>
<name>A0A6J5LFK1_9CAUD</name>
<proteinExistence type="predicted"/>
<dbReference type="EMBL" id="LR796270">
    <property type="protein sequence ID" value="CAB4133334.1"/>
    <property type="molecule type" value="Genomic_DNA"/>
</dbReference>
<gene>
    <name evidence="3" type="ORF">UFOVP250_129</name>
</gene>